<dbReference type="PANTHER" id="PTHR33112:SF1">
    <property type="entry name" value="HETEROKARYON INCOMPATIBILITY DOMAIN-CONTAINING PROTEIN"/>
    <property type="match status" value="1"/>
</dbReference>
<dbReference type="STRING" id="983965.A0A2T4BYQ7"/>
<feature type="region of interest" description="Disordered" evidence="1">
    <location>
        <begin position="242"/>
        <end position="345"/>
    </location>
</feature>
<reference evidence="3 4" key="1">
    <citation type="submission" date="2016-07" db="EMBL/GenBank/DDBJ databases">
        <title>Multiple horizontal gene transfer events from other fungi enriched the ability of initially mycotrophic Trichoderma (Ascomycota) to feed on dead plant biomass.</title>
        <authorList>
            <consortium name="DOE Joint Genome Institute"/>
            <person name="Aerts A."/>
            <person name="Atanasova L."/>
            <person name="Chenthamara K."/>
            <person name="Zhang J."/>
            <person name="Grujic M."/>
            <person name="Henrissat B."/>
            <person name="Kuo A."/>
            <person name="Salamov A."/>
            <person name="Lipzen A."/>
            <person name="Labutti K."/>
            <person name="Barry K."/>
            <person name="Miao Y."/>
            <person name="Rahimi M.J."/>
            <person name="Shen Q."/>
            <person name="Grigoriev I.V."/>
            <person name="Kubicek C.P."/>
            <person name="Druzhinina I.S."/>
        </authorList>
    </citation>
    <scope>NUCLEOTIDE SEQUENCE [LARGE SCALE GENOMIC DNA]</scope>
    <source>
        <strain evidence="3 4">ATCC 18648</strain>
    </source>
</reference>
<accession>A0A2T4BYQ7</accession>
<dbReference type="Pfam" id="PF06985">
    <property type="entry name" value="HET"/>
    <property type="match status" value="1"/>
</dbReference>
<dbReference type="EMBL" id="KZ679136">
    <property type="protein sequence ID" value="PTB74438.1"/>
    <property type="molecule type" value="Genomic_DNA"/>
</dbReference>
<feature type="domain" description="Heterokaryon incompatibility" evidence="2">
    <location>
        <begin position="435"/>
        <end position="577"/>
    </location>
</feature>
<name>A0A2T4BYQ7_TRILO</name>
<protein>
    <submittedName>
        <fullName evidence="3">HET-domain-containing protein</fullName>
    </submittedName>
</protein>
<evidence type="ECO:0000313" key="3">
    <source>
        <dbReference type="EMBL" id="PTB74438.1"/>
    </source>
</evidence>
<dbReference type="InterPro" id="IPR010730">
    <property type="entry name" value="HET"/>
</dbReference>
<feature type="compositionally biased region" description="Basic residues" evidence="1">
    <location>
        <begin position="324"/>
        <end position="336"/>
    </location>
</feature>
<feature type="compositionally biased region" description="Basic and acidic residues" evidence="1">
    <location>
        <begin position="407"/>
        <end position="428"/>
    </location>
</feature>
<feature type="region of interest" description="Disordered" evidence="1">
    <location>
        <begin position="120"/>
        <end position="154"/>
    </location>
</feature>
<feature type="compositionally biased region" description="Acidic residues" evidence="1">
    <location>
        <begin position="265"/>
        <end position="275"/>
    </location>
</feature>
<evidence type="ECO:0000256" key="1">
    <source>
        <dbReference type="SAM" id="MobiDB-lite"/>
    </source>
</evidence>
<feature type="compositionally biased region" description="Acidic residues" evidence="1">
    <location>
        <begin position="246"/>
        <end position="256"/>
    </location>
</feature>
<feature type="compositionally biased region" description="Polar residues" evidence="1">
    <location>
        <begin position="280"/>
        <end position="291"/>
    </location>
</feature>
<feature type="region of interest" description="Disordered" evidence="1">
    <location>
        <begin position="12"/>
        <end position="31"/>
    </location>
</feature>
<evidence type="ECO:0000259" key="2">
    <source>
        <dbReference type="Pfam" id="PF06985"/>
    </source>
</evidence>
<dbReference type="Proteomes" id="UP000240760">
    <property type="component" value="Unassembled WGS sequence"/>
</dbReference>
<gene>
    <name evidence="3" type="ORF">M440DRAFT_1440584</name>
</gene>
<feature type="compositionally biased region" description="Basic and acidic residues" evidence="1">
    <location>
        <begin position="298"/>
        <end position="323"/>
    </location>
</feature>
<dbReference type="AlphaFoldDB" id="A0A2T4BYQ7"/>
<organism evidence="3 4">
    <name type="scientific">Trichoderma longibrachiatum ATCC 18648</name>
    <dbReference type="NCBI Taxonomy" id="983965"/>
    <lineage>
        <taxon>Eukaryota</taxon>
        <taxon>Fungi</taxon>
        <taxon>Dikarya</taxon>
        <taxon>Ascomycota</taxon>
        <taxon>Pezizomycotina</taxon>
        <taxon>Sordariomycetes</taxon>
        <taxon>Hypocreomycetidae</taxon>
        <taxon>Hypocreales</taxon>
        <taxon>Hypocreaceae</taxon>
        <taxon>Trichoderma</taxon>
    </lineage>
</organism>
<dbReference type="PANTHER" id="PTHR33112">
    <property type="entry name" value="DOMAIN PROTEIN, PUTATIVE-RELATED"/>
    <property type="match status" value="1"/>
</dbReference>
<keyword evidence="4" id="KW-1185">Reference proteome</keyword>
<feature type="region of interest" description="Disordered" evidence="1">
    <location>
        <begin position="401"/>
        <end position="428"/>
    </location>
</feature>
<evidence type="ECO:0000313" key="4">
    <source>
        <dbReference type="Proteomes" id="UP000240760"/>
    </source>
</evidence>
<sequence>MKKFSKILSRRLGRSGGGDDHGHWNKGGQDLSHDFHQLTSRRWRSGSDGLALNGEHHSRTFTKEVPTYGAGRILADGSDDAGQLCDVCQDIDFARLLDWQPGDPRPWVSLAHCLRLKLPEEEEEDETGEPGNDSPEMPSATEEIDDEESQKRRRRRSRRNLCPWCVFFRSMVTTVPEGDETNGADGRDDRALKTKFAPYLRIRMAFERLGSGEKHPLGRSVLFEVTTRNRSLPWGYIVKAAPPLEESGEAEDEDADTQARTETEQQAETEPDAESGIEASITQGGLDTGTDSGVEADVDLKEVALSETKPRAKTGGDADEQAKARKNGHAKVKRSNRRQDESKEIRGREISPLLRLPLVKSWIDFCDENHAAEACSSKHRPLVKGLRLIDCEENRVVLAEQPSAAAPHEELPDDKSHTGTRNSHDKGIRHQNVDYVTLSYVSGTSDPADTDVDDDDDGLLPSQLPKLIQDAISTTKGLGYRYLWVDRYCMPAKGDAKRASERQQQLSLIGQIFSHSALTLIVAAGEGVEDGIVGVSVPREEQLSIQTEKELFTTSLLRPDLEVASSKWASRAWTYQEGLLSRRRLVFTPSQVYFQCQAMHCHESLALPLKYAPGLNFGRVFPPSTEAALHPTRFKNHIKAYLAKSLTHTDEHLDAFRGLLHEYSQRERLPVEHLLGLPLFHPDDFSKHKVVSQTDRLAVALGWMPVRTLPSSSKSSSTTSSYDDLLHNPVVDPYSLIDPPCPFPSWTWLAWRPNQMTHSYNTPNHTLNFNLVDDNSPLLDGVSAAPGMEISVGFSDGMVLSWEIDGDAIARKADKIEMLRIKTFCFDLAVKSTSGVLGAHPSLALAEPAASILGRSASESIDAWIRRSSVTVLPASADDAPVEPEYHLVGVLISGRHWKPNALVHRPTGAGSATITTPSTATATALICGRRNWDPEGQLIRLGALSIAYGGLVPAADEADASIMKAVDARSGEKKDLRVRMRELDIY</sequence>
<dbReference type="OrthoDB" id="5428863at2759"/>
<proteinExistence type="predicted"/>